<accession>X6LSA1</accession>
<feature type="compositionally biased region" description="Polar residues" evidence="3">
    <location>
        <begin position="123"/>
        <end position="137"/>
    </location>
</feature>
<organism evidence="5 6">
    <name type="scientific">Reticulomyxa filosa</name>
    <dbReference type="NCBI Taxonomy" id="46433"/>
    <lineage>
        <taxon>Eukaryota</taxon>
        <taxon>Sar</taxon>
        <taxon>Rhizaria</taxon>
        <taxon>Retaria</taxon>
        <taxon>Foraminifera</taxon>
        <taxon>Monothalamids</taxon>
        <taxon>Reticulomyxidae</taxon>
        <taxon>Reticulomyxa</taxon>
    </lineage>
</organism>
<proteinExistence type="predicted"/>
<dbReference type="Proteomes" id="UP000023152">
    <property type="component" value="Unassembled WGS sequence"/>
</dbReference>
<feature type="compositionally biased region" description="Low complexity" evidence="3">
    <location>
        <begin position="95"/>
        <end position="107"/>
    </location>
</feature>
<name>X6LSA1_RETFI</name>
<reference evidence="5 6" key="1">
    <citation type="journal article" date="2013" name="Curr. Biol.">
        <title>The Genome of the Foraminiferan Reticulomyxa filosa.</title>
        <authorList>
            <person name="Glockner G."/>
            <person name="Hulsmann N."/>
            <person name="Schleicher M."/>
            <person name="Noegel A.A."/>
            <person name="Eichinger L."/>
            <person name="Gallinger C."/>
            <person name="Pawlowski J."/>
            <person name="Sierra R."/>
            <person name="Euteneuer U."/>
            <person name="Pillet L."/>
            <person name="Moustafa A."/>
            <person name="Platzer M."/>
            <person name="Groth M."/>
            <person name="Szafranski K."/>
            <person name="Schliwa M."/>
        </authorList>
    </citation>
    <scope>NUCLEOTIDE SEQUENCE [LARGE SCALE GENOMIC DNA]</scope>
</reference>
<dbReference type="SMART" id="SM00715">
    <property type="entry name" value="LA"/>
    <property type="match status" value="1"/>
</dbReference>
<feature type="compositionally biased region" description="Acidic residues" evidence="3">
    <location>
        <begin position="138"/>
        <end position="149"/>
    </location>
</feature>
<dbReference type="PROSITE" id="PS50961">
    <property type="entry name" value="HTH_LA"/>
    <property type="match status" value="1"/>
</dbReference>
<dbReference type="InterPro" id="IPR036390">
    <property type="entry name" value="WH_DNA-bd_sf"/>
</dbReference>
<evidence type="ECO:0000256" key="1">
    <source>
        <dbReference type="ARBA" id="ARBA00022884"/>
    </source>
</evidence>
<protein>
    <recommendedName>
        <fullName evidence="4">HTH La-type RNA-binding domain-containing protein</fullName>
    </recommendedName>
</protein>
<evidence type="ECO:0000259" key="4">
    <source>
        <dbReference type="PROSITE" id="PS50961"/>
    </source>
</evidence>
<evidence type="ECO:0000256" key="2">
    <source>
        <dbReference type="PROSITE-ProRule" id="PRU00332"/>
    </source>
</evidence>
<evidence type="ECO:0000256" key="3">
    <source>
        <dbReference type="SAM" id="MobiDB-lite"/>
    </source>
</evidence>
<dbReference type="AlphaFoldDB" id="X6LSA1"/>
<gene>
    <name evidence="5" type="ORF">RFI_33772</name>
</gene>
<dbReference type="SUPFAM" id="SSF46785">
    <property type="entry name" value="Winged helix' DNA-binding domain"/>
    <property type="match status" value="1"/>
</dbReference>
<keyword evidence="1 2" id="KW-0694">RNA-binding</keyword>
<dbReference type="InterPro" id="IPR006630">
    <property type="entry name" value="La_HTH"/>
</dbReference>
<feature type="region of interest" description="Disordered" evidence="3">
    <location>
        <begin position="92"/>
        <end position="149"/>
    </location>
</feature>
<feature type="domain" description="HTH La-type RNA-binding" evidence="4">
    <location>
        <begin position="1"/>
        <end position="68"/>
    </location>
</feature>
<evidence type="ECO:0000313" key="6">
    <source>
        <dbReference type="Proteomes" id="UP000023152"/>
    </source>
</evidence>
<evidence type="ECO:0000313" key="5">
    <source>
        <dbReference type="EMBL" id="ETO03630.1"/>
    </source>
</evidence>
<dbReference type="Gene3D" id="1.10.10.10">
    <property type="entry name" value="Winged helix-like DNA-binding domain superfamily/Winged helix DNA-binding domain"/>
    <property type="match status" value="1"/>
</dbReference>
<feature type="non-terminal residue" evidence="5">
    <location>
        <position position="1"/>
    </location>
</feature>
<comment type="caution">
    <text evidence="5">The sequence shown here is derived from an EMBL/GenBank/DDBJ whole genome shotgun (WGS) entry which is preliminary data.</text>
</comment>
<sequence>NLQQDDFLKGLMDAEGWVKARYLEQFPRLKSMGATAIDIVAAITNSDIVETSEMKIRRKNDWNKYLPNQEACSNRFLEGMALRIEDQHAKRQYFKQKQAAKSAAKDQNSSKKDDKTSTQQQQPEASTAEENNNVSTAQDDDDQQMELID</sequence>
<keyword evidence="6" id="KW-1185">Reference proteome</keyword>
<dbReference type="InterPro" id="IPR036388">
    <property type="entry name" value="WH-like_DNA-bd_sf"/>
</dbReference>
<dbReference type="EMBL" id="ASPP01032812">
    <property type="protein sequence ID" value="ETO03630.1"/>
    <property type="molecule type" value="Genomic_DNA"/>
</dbReference>
<dbReference type="GO" id="GO:0003723">
    <property type="term" value="F:RNA binding"/>
    <property type="evidence" value="ECO:0007669"/>
    <property type="project" value="UniProtKB-UniRule"/>
</dbReference>
<dbReference type="OrthoDB" id="340227at2759"/>